<feature type="repeat" description="ANK" evidence="3">
    <location>
        <begin position="89"/>
        <end position="121"/>
    </location>
</feature>
<name>A0A6T8KR50_HEMAN</name>
<dbReference type="PANTHER" id="PTHR24171">
    <property type="entry name" value="ANKYRIN REPEAT DOMAIN-CONTAINING PROTEIN 39-RELATED"/>
    <property type="match status" value="1"/>
</dbReference>
<proteinExistence type="predicted"/>
<gene>
    <name evidence="5" type="ORF">HAND00432_LOCUS35097</name>
</gene>
<feature type="repeat" description="ANK" evidence="3">
    <location>
        <begin position="56"/>
        <end position="88"/>
    </location>
</feature>
<dbReference type="SUPFAM" id="SSF48403">
    <property type="entry name" value="Ankyrin repeat"/>
    <property type="match status" value="1"/>
</dbReference>
<keyword evidence="2 3" id="KW-0040">ANK repeat</keyword>
<dbReference type="Pfam" id="PF13637">
    <property type="entry name" value="Ank_4"/>
    <property type="match status" value="1"/>
</dbReference>
<dbReference type="GO" id="GO:0085020">
    <property type="term" value="P:protein K6-linked ubiquitination"/>
    <property type="evidence" value="ECO:0007669"/>
    <property type="project" value="TreeGrafter"/>
</dbReference>
<evidence type="ECO:0000256" key="2">
    <source>
        <dbReference type="ARBA" id="ARBA00023043"/>
    </source>
</evidence>
<accession>A0A6T8KR50</accession>
<dbReference type="PROSITE" id="PS50297">
    <property type="entry name" value="ANK_REP_REGION"/>
    <property type="match status" value="2"/>
</dbReference>
<keyword evidence="1" id="KW-0677">Repeat</keyword>
<dbReference type="PROSITE" id="PS50088">
    <property type="entry name" value="ANK_REPEAT"/>
    <property type="match status" value="2"/>
</dbReference>
<dbReference type="GO" id="GO:0004842">
    <property type="term" value="F:ubiquitin-protein transferase activity"/>
    <property type="evidence" value="ECO:0007669"/>
    <property type="project" value="TreeGrafter"/>
</dbReference>
<protein>
    <submittedName>
        <fullName evidence="5">Uncharacterized protein</fullName>
    </submittedName>
</protein>
<keyword evidence="4" id="KW-0175">Coiled coil</keyword>
<evidence type="ECO:0000256" key="4">
    <source>
        <dbReference type="SAM" id="Coils"/>
    </source>
</evidence>
<feature type="coiled-coil region" evidence="4">
    <location>
        <begin position="138"/>
        <end position="165"/>
    </location>
</feature>
<evidence type="ECO:0000256" key="3">
    <source>
        <dbReference type="PROSITE-ProRule" id="PRU00023"/>
    </source>
</evidence>
<dbReference type="SMART" id="SM00248">
    <property type="entry name" value="ANK"/>
    <property type="match status" value="3"/>
</dbReference>
<dbReference type="InterPro" id="IPR036770">
    <property type="entry name" value="Ankyrin_rpt-contain_sf"/>
</dbReference>
<evidence type="ECO:0000256" key="1">
    <source>
        <dbReference type="ARBA" id="ARBA00022737"/>
    </source>
</evidence>
<dbReference type="AlphaFoldDB" id="A0A6T8KR50"/>
<evidence type="ECO:0000313" key="5">
    <source>
        <dbReference type="EMBL" id="CAD8984085.1"/>
    </source>
</evidence>
<dbReference type="Gene3D" id="1.25.40.20">
    <property type="entry name" value="Ankyrin repeat-containing domain"/>
    <property type="match status" value="1"/>
</dbReference>
<reference evidence="5" key="1">
    <citation type="submission" date="2021-01" db="EMBL/GenBank/DDBJ databases">
        <authorList>
            <person name="Corre E."/>
            <person name="Pelletier E."/>
            <person name="Niang G."/>
            <person name="Scheremetjew M."/>
            <person name="Finn R."/>
            <person name="Kale V."/>
            <person name="Holt S."/>
            <person name="Cochrane G."/>
            <person name="Meng A."/>
            <person name="Brown T."/>
            <person name="Cohen L."/>
        </authorList>
    </citation>
    <scope>NUCLEOTIDE SEQUENCE</scope>
    <source>
        <strain evidence="5">CCMP644</strain>
    </source>
</reference>
<dbReference type="PANTHER" id="PTHR24171:SF8">
    <property type="entry name" value="BRCA1-ASSOCIATED RING DOMAIN PROTEIN 1"/>
    <property type="match status" value="1"/>
</dbReference>
<organism evidence="5">
    <name type="scientific">Hemiselmis andersenii</name>
    <name type="common">Cryptophyte alga</name>
    <dbReference type="NCBI Taxonomy" id="464988"/>
    <lineage>
        <taxon>Eukaryota</taxon>
        <taxon>Cryptophyceae</taxon>
        <taxon>Cryptomonadales</taxon>
        <taxon>Hemiselmidaceae</taxon>
        <taxon>Hemiselmis</taxon>
    </lineage>
</organism>
<dbReference type="InterPro" id="IPR002110">
    <property type="entry name" value="Ankyrin_rpt"/>
</dbReference>
<dbReference type="EMBL" id="HBFX01058339">
    <property type="protein sequence ID" value="CAD8984085.1"/>
    <property type="molecule type" value="Transcribed_RNA"/>
</dbReference>
<sequence>MASLIPVEWNALTVFAARGDFDAVKCLVEATVSTRADIREMTLVRKRIPPDSRGLYGDSALHTSCRNGHVEVVSYLLEQGADPSLQNDLGQTPLFVASMHGHVKCCEKLISGGTDMRRLSIDGKNALNVAGNGECRFLLRSLQNEDEEEEALRKAEETKRRLELMMLRWAKASMVDGYKTWKEWALIPESKITRLVSILDAVGYEQHYESPQVGIVTHAQGRKMDSDGAQFVVYSGRKALGVQTGSGHPLIHGLDEAWELQKGSLRPSTNESRDRRVAVENRGKRLDWTSGRIELPDLVLKKVYNESEASRLQLEELEEDLWGLRSISTARQWSKVVVKHLTTAEKIVTRFHYVMTDPRPGTGLSNLETIRNAVLRMVDRLVRPHRTMLHGLRPRAMRSNAVKNSQALVNSSAFPPNFPGAPSDRRLFTSRFVHAWAWMTACNNPPGYLPIPELQDVVQRVAAPLQLDQHPDFVYLMHESFKPVTEGDRWYVQPLNIPLPPRHCTPESSVLFYAKAIAKVEDEPAAAVNVRPRAKSPGRNDYDDEAFQGAMLLASGTGGGVYGNDFVDEFVF</sequence>